<sequence length="304" mass="33931">MTSDCFELDAGDGHTIGVHEWRAADPIGTLIWLHGMGEHGARYQALGEILAEHGWNLYCPDHRGHGLSQDADQPPGHFGDRDGWAKVMGDVQRVVEAVAERHPGPLVLGGHSMGSFIALAGAERFGERLDGLVLCGSDYHSAWYYRSLLPVIRWQQRRQGPRGQSALIDKLTFRAWARSVRDARTDFDWLSHDHAQVDAYIDDPKCGFQCTNATWVALVSALARVQSHGGLAALPARLPILLLGGRQDPMSNFGKGMDRLENALRRRGLPLQRLDCPEGRHEILNDYCAPEVRQVLVEWLNRRL</sequence>
<name>A0A9Q3UMK3_9GAMM</name>
<accession>A0A9Q3UMK3</accession>
<proteinExistence type="predicted"/>
<dbReference type="InterPro" id="IPR022742">
    <property type="entry name" value="Hydrolase_4"/>
</dbReference>
<dbReference type="GO" id="GO:0016787">
    <property type="term" value="F:hydrolase activity"/>
    <property type="evidence" value="ECO:0007669"/>
    <property type="project" value="UniProtKB-KW"/>
</dbReference>
<comment type="caution">
    <text evidence="2">The sequence shown here is derived from an EMBL/GenBank/DDBJ whole genome shotgun (WGS) entry which is preliminary data.</text>
</comment>
<feature type="domain" description="Serine aminopeptidase S33" evidence="1">
    <location>
        <begin position="25"/>
        <end position="286"/>
    </location>
</feature>
<keyword evidence="2" id="KW-0378">Hydrolase</keyword>
<evidence type="ECO:0000313" key="2">
    <source>
        <dbReference type="EMBL" id="MCC4308528.1"/>
    </source>
</evidence>
<protein>
    <submittedName>
        <fullName evidence="2">Alpha/beta hydrolase</fullName>
    </submittedName>
</protein>
<dbReference type="RefSeq" id="WP_204427954.1">
    <property type="nucleotide sequence ID" value="NZ_ARXL01000006.1"/>
</dbReference>
<dbReference type="InterPro" id="IPR051044">
    <property type="entry name" value="MAG_DAG_Lipase"/>
</dbReference>
<dbReference type="SUPFAM" id="SSF53474">
    <property type="entry name" value="alpha/beta-Hydrolases"/>
    <property type="match status" value="1"/>
</dbReference>
<dbReference type="AlphaFoldDB" id="A0A9Q3UMK3"/>
<gene>
    <name evidence="2" type="ORF">LL252_08075</name>
</gene>
<evidence type="ECO:0000313" key="3">
    <source>
        <dbReference type="Proteomes" id="UP001108027"/>
    </source>
</evidence>
<dbReference type="Pfam" id="PF12146">
    <property type="entry name" value="Hydrolase_4"/>
    <property type="match status" value="1"/>
</dbReference>
<organism evidence="2 3">
    <name type="scientific">Alloalcanivorax marinus</name>
    <dbReference type="NCBI Taxonomy" id="1177169"/>
    <lineage>
        <taxon>Bacteria</taxon>
        <taxon>Pseudomonadati</taxon>
        <taxon>Pseudomonadota</taxon>
        <taxon>Gammaproteobacteria</taxon>
        <taxon>Oceanospirillales</taxon>
        <taxon>Alcanivoracaceae</taxon>
        <taxon>Alloalcanivorax</taxon>
    </lineage>
</organism>
<dbReference type="EMBL" id="JAJGNA010000007">
    <property type="protein sequence ID" value="MCC4308528.1"/>
    <property type="molecule type" value="Genomic_DNA"/>
</dbReference>
<dbReference type="Gene3D" id="3.40.50.1820">
    <property type="entry name" value="alpha/beta hydrolase"/>
    <property type="match status" value="1"/>
</dbReference>
<evidence type="ECO:0000259" key="1">
    <source>
        <dbReference type="Pfam" id="PF12146"/>
    </source>
</evidence>
<reference evidence="2" key="1">
    <citation type="submission" date="2021-10" db="EMBL/GenBank/DDBJ databases">
        <title>The diversity and Nitrogen Metabolism of Culturable Nitrate-Utilizing Bacteria Within the Oxygen Minimum Zone of the Changjiang (Yangtze River)Estuary.</title>
        <authorList>
            <person name="Zhang D."/>
            <person name="Zheng J."/>
            <person name="Liu S."/>
            <person name="He W."/>
        </authorList>
    </citation>
    <scope>NUCLEOTIDE SEQUENCE</scope>
    <source>
        <strain evidence="2">FXH-223</strain>
    </source>
</reference>
<dbReference type="InterPro" id="IPR029058">
    <property type="entry name" value="AB_hydrolase_fold"/>
</dbReference>
<dbReference type="PANTHER" id="PTHR11614">
    <property type="entry name" value="PHOSPHOLIPASE-RELATED"/>
    <property type="match status" value="1"/>
</dbReference>
<dbReference type="Proteomes" id="UP001108027">
    <property type="component" value="Unassembled WGS sequence"/>
</dbReference>
<keyword evidence="3" id="KW-1185">Reference proteome</keyword>